<gene>
    <name evidence="1" type="ORF">METZ01_LOCUS119496</name>
</gene>
<dbReference type="EMBL" id="UINC01015909">
    <property type="protein sequence ID" value="SVA66642.1"/>
    <property type="molecule type" value="Genomic_DNA"/>
</dbReference>
<evidence type="ECO:0000313" key="1">
    <source>
        <dbReference type="EMBL" id="SVA66642.1"/>
    </source>
</evidence>
<sequence>MNNLVKAIRSLVFLSLVLIGFNAFAEDEVEEVVVTGSLIKVSAQNQAVPVDVIGRAELEAQGSPNMIDVILNLPSM</sequence>
<dbReference type="InterPro" id="IPR037066">
    <property type="entry name" value="Plug_dom_sf"/>
</dbReference>
<name>A0A381XQ72_9ZZZZ</name>
<accession>A0A381XQ72</accession>
<feature type="non-terminal residue" evidence="1">
    <location>
        <position position="76"/>
    </location>
</feature>
<dbReference type="SUPFAM" id="SSF56935">
    <property type="entry name" value="Porins"/>
    <property type="match status" value="1"/>
</dbReference>
<reference evidence="1" key="1">
    <citation type="submission" date="2018-05" db="EMBL/GenBank/DDBJ databases">
        <authorList>
            <person name="Lanie J.A."/>
            <person name="Ng W.-L."/>
            <person name="Kazmierczak K.M."/>
            <person name="Andrzejewski T.M."/>
            <person name="Davidsen T.M."/>
            <person name="Wayne K.J."/>
            <person name="Tettelin H."/>
            <person name="Glass J.I."/>
            <person name="Rusch D."/>
            <person name="Podicherti R."/>
            <person name="Tsui H.-C.T."/>
            <person name="Winkler M.E."/>
        </authorList>
    </citation>
    <scope>NUCLEOTIDE SEQUENCE</scope>
</reference>
<evidence type="ECO:0008006" key="2">
    <source>
        <dbReference type="Google" id="ProtNLM"/>
    </source>
</evidence>
<proteinExistence type="predicted"/>
<protein>
    <recommendedName>
        <fullName evidence="2">TonB-dependent receptor plug domain-containing protein</fullName>
    </recommendedName>
</protein>
<dbReference type="AlphaFoldDB" id="A0A381XQ72"/>
<dbReference type="Gene3D" id="2.170.130.10">
    <property type="entry name" value="TonB-dependent receptor, plug domain"/>
    <property type="match status" value="1"/>
</dbReference>
<organism evidence="1">
    <name type="scientific">marine metagenome</name>
    <dbReference type="NCBI Taxonomy" id="408172"/>
    <lineage>
        <taxon>unclassified sequences</taxon>
        <taxon>metagenomes</taxon>
        <taxon>ecological metagenomes</taxon>
    </lineage>
</organism>